<proteinExistence type="predicted"/>
<geneLocation type="plasmid" evidence="6">
    <name>pd4m1a</name>
</geneLocation>
<dbReference type="PRINTS" id="PR00032">
    <property type="entry name" value="HTHARAC"/>
</dbReference>
<sequence length="330" mass="35099">MSDLMTLPGAIDARVLAGLAREFRAAGLDMAALRARAGVDRLEAPEAGGAHDLDTFVRLLEAAGDAGDRPGFLWHCGRAFARNSAAGLFPMLHAGLRLGTALGAVVGEIGRLQSGAVVRLSHEAGLATIEYRVLDPAIWPRARDVEFTFGFLDGLVRSAGPVVPEAVVFEHDPHGRLGRIDRVAGLPCVYGGGSNYLAYPDAAMELSLRPGALARGGPGGVASPPREAAFAGTLRAALLEALGRAPVSQAAVAAGLGLSDRSLRRRLEAEGLSFRTELDRARSAVAREYLRRGEMPLSEIAQRLGYRHLSDFSRAFRRVEGIAPSRLRKR</sequence>
<reference evidence="5 6" key="1">
    <citation type="submission" date="2019-06" db="EMBL/GenBank/DDBJ databases">
        <title>Genome sequence of Rhodobacteraceae bacterium D4M1.</title>
        <authorList>
            <person name="Cao J."/>
        </authorList>
    </citation>
    <scope>NUCLEOTIDE SEQUENCE [LARGE SCALE GENOMIC DNA]</scope>
    <source>
        <strain evidence="5 6">D4M1</strain>
        <plasmid evidence="6">pd4m1a</plasmid>
    </source>
</reference>
<keyword evidence="2" id="KW-0238">DNA-binding</keyword>
<dbReference type="OrthoDB" id="9805730at2"/>
<dbReference type="KEGG" id="ppru:FDP22_18205"/>
<dbReference type="PROSITE" id="PS01124">
    <property type="entry name" value="HTH_ARAC_FAMILY_2"/>
    <property type="match status" value="1"/>
</dbReference>
<feature type="domain" description="HTH araC/xylS-type" evidence="4">
    <location>
        <begin position="232"/>
        <end position="330"/>
    </location>
</feature>
<dbReference type="AlphaFoldDB" id="A0A5B8FIH7"/>
<evidence type="ECO:0000313" key="5">
    <source>
        <dbReference type="EMBL" id="QDL93821.1"/>
    </source>
</evidence>
<dbReference type="Gene3D" id="1.10.10.60">
    <property type="entry name" value="Homeodomain-like"/>
    <property type="match status" value="1"/>
</dbReference>
<dbReference type="SMART" id="SM00342">
    <property type="entry name" value="HTH_ARAC"/>
    <property type="match status" value="1"/>
</dbReference>
<dbReference type="InterPro" id="IPR018060">
    <property type="entry name" value="HTH_AraC"/>
</dbReference>
<evidence type="ECO:0000256" key="3">
    <source>
        <dbReference type="ARBA" id="ARBA00023163"/>
    </source>
</evidence>
<accession>A0A5B8FIH7</accession>
<dbReference type="InterPro" id="IPR009057">
    <property type="entry name" value="Homeodomain-like_sf"/>
</dbReference>
<keyword evidence="1" id="KW-0805">Transcription regulation</keyword>
<dbReference type="RefSeq" id="WP_138573943.1">
    <property type="nucleotide sequence ID" value="NZ_CP040819.1"/>
</dbReference>
<gene>
    <name evidence="5" type="ORF">FDP22_18205</name>
</gene>
<dbReference type="Pfam" id="PF12833">
    <property type="entry name" value="HTH_18"/>
    <property type="match status" value="1"/>
</dbReference>
<evidence type="ECO:0000256" key="1">
    <source>
        <dbReference type="ARBA" id="ARBA00023015"/>
    </source>
</evidence>
<dbReference type="EMBL" id="CP040819">
    <property type="protein sequence ID" value="QDL93821.1"/>
    <property type="molecule type" value="Genomic_DNA"/>
</dbReference>
<name>A0A5B8FIH7_9RHOB</name>
<protein>
    <submittedName>
        <fullName evidence="5">AraC family transcriptional regulator</fullName>
    </submittedName>
</protein>
<dbReference type="Proteomes" id="UP000305888">
    <property type="component" value="Plasmid pD4M1A"/>
</dbReference>
<dbReference type="GO" id="GO:0000976">
    <property type="term" value="F:transcription cis-regulatory region binding"/>
    <property type="evidence" value="ECO:0007669"/>
    <property type="project" value="TreeGrafter"/>
</dbReference>
<dbReference type="InterPro" id="IPR020449">
    <property type="entry name" value="Tscrpt_reg_AraC-type_HTH"/>
</dbReference>
<dbReference type="PANTHER" id="PTHR47894">
    <property type="entry name" value="HTH-TYPE TRANSCRIPTIONAL REGULATOR GADX"/>
    <property type="match status" value="1"/>
</dbReference>
<keyword evidence="6" id="KW-1185">Reference proteome</keyword>
<evidence type="ECO:0000256" key="2">
    <source>
        <dbReference type="ARBA" id="ARBA00023125"/>
    </source>
</evidence>
<dbReference type="GO" id="GO:0003700">
    <property type="term" value="F:DNA-binding transcription factor activity"/>
    <property type="evidence" value="ECO:0007669"/>
    <property type="project" value="InterPro"/>
</dbReference>
<keyword evidence="3" id="KW-0804">Transcription</keyword>
<dbReference type="GO" id="GO:0005829">
    <property type="term" value="C:cytosol"/>
    <property type="evidence" value="ECO:0007669"/>
    <property type="project" value="TreeGrafter"/>
</dbReference>
<keyword evidence="5" id="KW-0614">Plasmid</keyword>
<evidence type="ECO:0000313" key="6">
    <source>
        <dbReference type="Proteomes" id="UP000305888"/>
    </source>
</evidence>
<evidence type="ECO:0000259" key="4">
    <source>
        <dbReference type="PROSITE" id="PS01124"/>
    </source>
</evidence>
<dbReference type="SUPFAM" id="SSF46689">
    <property type="entry name" value="Homeodomain-like"/>
    <property type="match status" value="1"/>
</dbReference>
<dbReference type="PANTHER" id="PTHR47894:SF1">
    <property type="entry name" value="HTH-TYPE TRANSCRIPTIONAL REGULATOR VQSM"/>
    <property type="match status" value="1"/>
</dbReference>
<organism evidence="5 6">
    <name type="scientific">Paroceanicella profunda</name>
    <dbReference type="NCBI Taxonomy" id="2579971"/>
    <lineage>
        <taxon>Bacteria</taxon>
        <taxon>Pseudomonadati</taxon>
        <taxon>Pseudomonadota</taxon>
        <taxon>Alphaproteobacteria</taxon>
        <taxon>Rhodobacterales</taxon>
        <taxon>Paracoccaceae</taxon>
        <taxon>Paroceanicella</taxon>
    </lineage>
</organism>
<dbReference type="Pfam" id="PF12625">
    <property type="entry name" value="Arabinose_bd"/>
    <property type="match status" value="1"/>
</dbReference>
<dbReference type="InterPro" id="IPR032687">
    <property type="entry name" value="AraC-type_N"/>
</dbReference>